<keyword evidence="1" id="KW-1133">Transmembrane helix</keyword>
<feature type="transmembrane region" description="Helical" evidence="1">
    <location>
        <begin position="110"/>
        <end position="130"/>
    </location>
</feature>
<dbReference type="Proteomes" id="UP000001861">
    <property type="component" value="Unassembled WGS sequence"/>
</dbReference>
<sequence>MSDYPPEQLEFMGGWDALVVVYIPALASLAVAAVELFMCFYGLALHLEIPKQERTGRGRYVVASFVLTGLAWTTAIAQLISAYFILLDISPPPMGGISQVIEKQLSTGMALLRTLPFVMQRWIGDILLVFRCYMIWHGRAPLAVIPMFTFLVSFGLSIAASLPIAKWEPTRDTILISIDAFVYTALHISVTTLITIRLLRARRNLVEILGGRDDKLYTHVIAMLVESAAAIVVFAIPRSIIGLARLSGTWGASEKAGSIVDIGYYAVVVSISSSPFPHAPPTWS</sequence>
<evidence type="ECO:0000256" key="1">
    <source>
        <dbReference type="SAM" id="Phobius"/>
    </source>
</evidence>
<proteinExistence type="predicted"/>
<feature type="transmembrane region" description="Helical" evidence="1">
    <location>
        <begin position="216"/>
        <end position="236"/>
    </location>
</feature>
<feature type="transmembrane region" description="Helical" evidence="1">
    <location>
        <begin position="142"/>
        <end position="162"/>
    </location>
</feature>
<protein>
    <submittedName>
        <fullName evidence="2">Uncharacterized protein</fullName>
    </submittedName>
</protein>
<keyword evidence="1" id="KW-0472">Membrane</keyword>
<dbReference type="EMBL" id="AACS02000006">
    <property type="protein sequence ID" value="EAU81314.1"/>
    <property type="molecule type" value="Genomic_DNA"/>
</dbReference>
<dbReference type="GeneID" id="6017161"/>
<reference evidence="2 3" key="1">
    <citation type="journal article" date="2010" name="Proc. Natl. Acad. Sci. U.S.A.">
        <title>Insights into evolution of multicellular fungi from the assembled chromosomes of the mushroom Coprinopsis cinerea (Coprinus cinereus).</title>
        <authorList>
            <person name="Stajich J.E."/>
            <person name="Wilke S.K."/>
            <person name="Ahren D."/>
            <person name="Au C.H."/>
            <person name="Birren B.W."/>
            <person name="Borodovsky M."/>
            <person name="Burns C."/>
            <person name="Canback B."/>
            <person name="Casselton L.A."/>
            <person name="Cheng C.K."/>
            <person name="Deng J."/>
            <person name="Dietrich F.S."/>
            <person name="Fargo D.C."/>
            <person name="Farman M.L."/>
            <person name="Gathman A.C."/>
            <person name="Goldberg J."/>
            <person name="Guigo R."/>
            <person name="Hoegger P.J."/>
            <person name="Hooker J.B."/>
            <person name="Huggins A."/>
            <person name="James T.Y."/>
            <person name="Kamada T."/>
            <person name="Kilaru S."/>
            <person name="Kodira C."/>
            <person name="Kues U."/>
            <person name="Kupfer D."/>
            <person name="Kwan H.S."/>
            <person name="Lomsadze A."/>
            <person name="Li W."/>
            <person name="Lilly W.W."/>
            <person name="Ma L.J."/>
            <person name="Mackey A.J."/>
            <person name="Manning G."/>
            <person name="Martin F."/>
            <person name="Muraguchi H."/>
            <person name="Natvig D.O."/>
            <person name="Palmerini H."/>
            <person name="Ramesh M.A."/>
            <person name="Rehmeyer C.J."/>
            <person name="Roe B.A."/>
            <person name="Shenoy N."/>
            <person name="Stanke M."/>
            <person name="Ter-Hovhannisyan V."/>
            <person name="Tunlid A."/>
            <person name="Velagapudi R."/>
            <person name="Vision T.J."/>
            <person name="Zeng Q."/>
            <person name="Zolan M.E."/>
            <person name="Pukkila P.J."/>
        </authorList>
    </citation>
    <scope>NUCLEOTIDE SEQUENCE [LARGE SCALE GENOMIC DNA]</scope>
    <source>
        <strain evidence="3">Okayama-7 / 130 / ATCC MYA-4618 / FGSC 9003</strain>
    </source>
</reference>
<feature type="transmembrane region" description="Helical" evidence="1">
    <location>
        <begin position="59"/>
        <end position="86"/>
    </location>
</feature>
<accession>A8PD27</accession>
<dbReference type="RefSeq" id="XP_001840514.1">
    <property type="nucleotide sequence ID" value="XM_001840462.1"/>
</dbReference>
<feature type="transmembrane region" description="Helical" evidence="1">
    <location>
        <begin position="174"/>
        <end position="196"/>
    </location>
</feature>
<organism evidence="2 3">
    <name type="scientific">Coprinopsis cinerea (strain Okayama-7 / 130 / ATCC MYA-4618 / FGSC 9003)</name>
    <name type="common">Inky cap fungus</name>
    <name type="synonym">Hormographiella aspergillata</name>
    <dbReference type="NCBI Taxonomy" id="240176"/>
    <lineage>
        <taxon>Eukaryota</taxon>
        <taxon>Fungi</taxon>
        <taxon>Dikarya</taxon>
        <taxon>Basidiomycota</taxon>
        <taxon>Agaricomycotina</taxon>
        <taxon>Agaricomycetes</taxon>
        <taxon>Agaricomycetidae</taxon>
        <taxon>Agaricales</taxon>
        <taxon>Agaricineae</taxon>
        <taxon>Psathyrellaceae</taxon>
        <taxon>Coprinopsis</taxon>
    </lineage>
</organism>
<dbReference type="AlphaFoldDB" id="A8PD27"/>
<keyword evidence="1" id="KW-0812">Transmembrane</keyword>
<evidence type="ECO:0000313" key="2">
    <source>
        <dbReference type="EMBL" id="EAU81314.1"/>
    </source>
</evidence>
<dbReference type="InParanoid" id="A8PD27"/>
<evidence type="ECO:0000313" key="3">
    <source>
        <dbReference type="Proteomes" id="UP000001861"/>
    </source>
</evidence>
<comment type="caution">
    <text evidence="2">The sequence shown here is derived from an EMBL/GenBank/DDBJ whole genome shotgun (WGS) entry which is preliminary data.</text>
</comment>
<name>A8PD27_COPC7</name>
<feature type="transmembrane region" description="Helical" evidence="1">
    <location>
        <begin position="20"/>
        <end position="47"/>
    </location>
</feature>
<gene>
    <name evidence="2" type="ORF">CC1G_07244</name>
</gene>
<dbReference type="VEuPathDB" id="FungiDB:CC1G_07244"/>
<keyword evidence="3" id="KW-1185">Reference proteome</keyword>
<dbReference type="OrthoDB" id="3025589at2759"/>
<dbReference type="KEGG" id="cci:CC1G_07244"/>